<keyword evidence="12" id="KW-1133">Transmembrane helix</keyword>
<name>A0AAN0RIB9_9RHOB</name>
<accession>A0AAN0RIB9</accession>
<organism evidence="15 16">
    <name type="scientific">Planktomarina temperata RCA23</name>
    <dbReference type="NCBI Taxonomy" id="666509"/>
    <lineage>
        <taxon>Bacteria</taxon>
        <taxon>Pseudomonadati</taxon>
        <taxon>Pseudomonadota</taxon>
        <taxon>Alphaproteobacteria</taxon>
        <taxon>Rhodobacterales</taxon>
        <taxon>Paracoccaceae</taxon>
        <taxon>Planktomarina</taxon>
    </lineage>
</organism>
<keyword evidence="12" id="KW-0812">Transmembrane</keyword>
<dbReference type="PANTHER" id="PTHR32282:SF15">
    <property type="entry name" value="PENICILLIN-BINDING PROTEIN 1C"/>
    <property type="match status" value="1"/>
</dbReference>
<comment type="catalytic activity">
    <reaction evidence="11">
        <text>[GlcNAc-(1-&gt;4)-Mur2Ac(oyl-L-Ala-gamma-D-Glu-L-Lys-D-Ala-D-Ala)](n)-di-trans,octa-cis-undecaprenyl diphosphate + beta-D-GlcNAc-(1-&gt;4)-Mur2Ac(oyl-L-Ala-gamma-D-Glu-L-Lys-D-Ala-D-Ala)-di-trans,octa-cis-undecaprenyl diphosphate = [GlcNAc-(1-&gt;4)-Mur2Ac(oyl-L-Ala-gamma-D-Glu-L-Lys-D-Ala-D-Ala)](n+1)-di-trans,octa-cis-undecaprenyl diphosphate + di-trans,octa-cis-undecaprenyl diphosphate + H(+)</text>
        <dbReference type="Rhea" id="RHEA:23708"/>
        <dbReference type="Rhea" id="RHEA-COMP:9602"/>
        <dbReference type="Rhea" id="RHEA-COMP:9603"/>
        <dbReference type="ChEBI" id="CHEBI:15378"/>
        <dbReference type="ChEBI" id="CHEBI:58405"/>
        <dbReference type="ChEBI" id="CHEBI:60033"/>
        <dbReference type="ChEBI" id="CHEBI:78435"/>
        <dbReference type="EC" id="2.4.99.28"/>
    </reaction>
</comment>
<protein>
    <recommendedName>
        <fullName evidence="10">peptidoglycan glycosyltransferase</fullName>
        <ecNumber evidence="10">2.4.99.28</ecNumber>
    </recommendedName>
</protein>
<dbReference type="InterPro" id="IPR001460">
    <property type="entry name" value="PCN-bd_Tpept"/>
</dbReference>
<proteinExistence type="inferred from homology"/>
<dbReference type="Pfam" id="PF00912">
    <property type="entry name" value="Transgly"/>
    <property type="match status" value="1"/>
</dbReference>
<feature type="domain" description="Glycosyl transferase family 51" evidence="14">
    <location>
        <begin position="56"/>
        <end position="223"/>
    </location>
</feature>
<dbReference type="Pfam" id="PF00905">
    <property type="entry name" value="Transpeptidase"/>
    <property type="match status" value="1"/>
</dbReference>
<dbReference type="InterPro" id="IPR050396">
    <property type="entry name" value="Glycosyltr_51/Transpeptidase"/>
</dbReference>
<evidence type="ECO:0000256" key="10">
    <source>
        <dbReference type="ARBA" id="ARBA00044770"/>
    </source>
</evidence>
<evidence type="ECO:0000259" key="13">
    <source>
        <dbReference type="Pfam" id="PF00905"/>
    </source>
</evidence>
<evidence type="ECO:0000256" key="8">
    <source>
        <dbReference type="ARBA" id="ARBA00022801"/>
    </source>
</evidence>
<dbReference type="GO" id="GO:0009252">
    <property type="term" value="P:peptidoglycan biosynthetic process"/>
    <property type="evidence" value="ECO:0007669"/>
    <property type="project" value="TreeGrafter"/>
</dbReference>
<dbReference type="Gene3D" id="1.10.3810.10">
    <property type="entry name" value="Biosynthetic peptidoglycan transglycosylase-like"/>
    <property type="match status" value="1"/>
</dbReference>
<dbReference type="EC" id="2.4.99.28" evidence="10"/>
<keyword evidence="9" id="KW-0511">Multifunctional enzyme</keyword>
<dbReference type="Proteomes" id="UP000028680">
    <property type="component" value="Chromosome"/>
</dbReference>
<evidence type="ECO:0000256" key="7">
    <source>
        <dbReference type="ARBA" id="ARBA00022679"/>
    </source>
</evidence>
<dbReference type="InterPro" id="IPR012338">
    <property type="entry name" value="Beta-lactam/transpept-like"/>
</dbReference>
<evidence type="ECO:0000313" key="16">
    <source>
        <dbReference type="Proteomes" id="UP000028680"/>
    </source>
</evidence>
<evidence type="ECO:0000313" key="15">
    <source>
        <dbReference type="EMBL" id="AII86790.1"/>
    </source>
</evidence>
<dbReference type="InterPro" id="IPR001264">
    <property type="entry name" value="Glyco_trans_51"/>
</dbReference>
<dbReference type="KEGG" id="ptp:RCA23_c12430"/>
<dbReference type="InterPro" id="IPR036950">
    <property type="entry name" value="PBP_transglycosylase"/>
</dbReference>
<dbReference type="PANTHER" id="PTHR32282">
    <property type="entry name" value="BINDING PROTEIN TRANSPEPTIDASE, PUTATIVE-RELATED"/>
    <property type="match status" value="1"/>
</dbReference>
<keyword evidence="12" id="KW-0472">Membrane</keyword>
<feature type="transmembrane region" description="Helical" evidence="12">
    <location>
        <begin position="7"/>
        <end position="26"/>
    </location>
</feature>
<comment type="similarity">
    <text evidence="2">In the C-terminal section; belongs to the transpeptidase family.</text>
</comment>
<evidence type="ECO:0000256" key="12">
    <source>
        <dbReference type="SAM" id="Phobius"/>
    </source>
</evidence>
<keyword evidence="8" id="KW-0378">Hydrolase</keyword>
<dbReference type="AlphaFoldDB" id="A0AAN0RIB9"/>
<dbReference type="GO" id="GO:0006508">
    <property type="term" value="P:proteolysis"/>
    <property type="evidence" value="ECO:0007669"/>
    <property type="project" value="UniProtKB-KW"/>
</dbReference>
<keyword evidence="16" id="KW-1185">Reference proteome</keyword>
<evidence type="ECO:0000256" key="2">
    <source>
        <dbReference type="ARBA" id="ARBA00007090"/>
    </source>
</evidence>
<evidence type="ECO:0000256" key="1">
    <source>
        <dbReference type="ARBA" id="ARBA00004752"/>
    </source>
</evidence>
<keyword evidence="6" id="KW-0328">Glycosyltransferase</keyword>
<evidence type="ECO:0000256" key="6">
    <source>
        <dbReference type="ARBA" id="ARBA00022676"/>
    </source>
</evidence>
<evidence type="ECO:0000256" key="4">
    <source>
        <dbReference type="ARBA" id="ARBA00022645"/>
    </source>
</evidence>
<dbReference type="Gene3D" id="3.40.710.10">
    <property type="entry name" value="DD-peptidase/beta-lactamase superfamily"/>
    <property type="match status" value="1"/>
</dbReference>
<evidence type="ECO:0000259" key="14">
    <source>
        <dbReference type="Pfam" id="PF00912"/>
    </source>
</evidence>
<feature type="domain" description="Penicillin-binding protein transpeptidase" evidence="13">
    <location>
        <begin position="299"/>
        <end position="416"/>
    </location>
</feature>
<dbReference type="GO" id="GO:0008658">
    <property type="term" value="F:penicillin binding"/>
    <property type="evidence" value="ECO:0007669"/>
    <property type="project" value="InterPro"/>
</dbReference>
<keyword evidence="7" id="KW-0808">Transferase</keyword>
<reference evidence="15 16" key="1">
    <citation type="journal article" date="2014" name="ISME J.">
        <title>Adaptation of an abundant Roseobacter RCA organism to pelagic systems revealed by genomic and transcriptomic analyses.</title>
        <authorList>
            <person name="Voget S."/>
            <person name="Wemheuer B."/>
            <person name="Brinkhoff T."/>
            <person name="Vollmers J."/>
            <person name="Dietrich S."/>
            <person name="Giebel H.A."/>
            <person name="Beardsley C."/>
            <person name="Sardemann C."/>
            <person name="Bakenhus I."/>
            <person name="Billerbeck S."/>
            <person name="Daniel R."/>
            <person name="Simon M."/>
        </authorList>
    </citation>
    <scope>NUCLEOTIDE SEQUENCE [LARGE SCALE GENOMIC DNA]</scope>
    <source>
        <strain evidence="15 16">RCA23</strain>
    </source>
</reference>
<dbReference type="EMBL" id="CP003984">
    <property type="protein sequence ID" value="AII86790.1"/>
    <property type="molecule type" value="Genomic_DNA"/>
</dbReference>
<sequence length="657" mass="73389">MIGWRTIYAAIFVATASLGSLCFYILQPPEVGRFSETSQVIRSETGQIMNLRLTSKGFWRERVILSELDPDLIRTLIAYEDQRYWKHHGVDPLALGRAVFDYLKSGKISSGASTLTMQTVRLMDPYLARRTFTAKLRQMLAAIRLDAHWSKEAILEAYFTLAPYGGNIEGVSAASEAWFQKPPKDLRLNEIALLVALPQSPERRRPDRYPDNAYAAKIGVLNKIQGRLNIDDDAFNEALVEQLPARLIKPASYAPHLADRLTGFILQGNNTTIDEEWQKQVQNILETKIQEFPAPIQAAALIVERRTGNVKAYVGSSEYRSEERKGANNFLTAVRSPGSTLKPLIYGKALQRNLIEFNEVFNDANFYRGGYNPTNFDNTYSGKVTLKEALLRSLNIPALITLEKLNPRIFESEIKNLINAPVTSDREAGLSLAVGGFYLNAEQLASLYLIAIDPGTSRHISFSPNQSQKISDQDAKFLNIRAAKQIMHLLIQNLPNGERVAFKTGTSFARHDAWSIQIFKSHVVISWFGTPDNQPTEILTGRDAAFPLSNEIGLALGLKSPEVPKLQISNGASLPEAGIVCTTLIDYPENGAWIKSDNAIIRVIGSQTADWYLNAEKFDASQKQVQVLEPGIQRLTAKSSECSQTNEFFVEFQKEEN</sequence>
<evidence type="ECO:0000256" key="11">
    <source>
        <dbReference type="ARBA" id="ARBA00049902"/>
    </source>
</evidence>
<keyword evidence="5" id="KW-0645">Protease</keyword>
<dbReference type="RefSeq" id="WP_044049604.1">
    <property type="nucleotide sequence ID" value="NZ_CP003984.1"/>
</dbReference>
<dbReference type="GO" id="GO:0004180">
    <property type="term" value="F:carboxypeptidase activity"/>
    <property type="evidence" value="ECO:0007669"/>
    <property type="project" value="UniProtKB-KW"/>
</dbReference>
<dbReference type="GO" id="GO:0030288">
    <property type="term" value="C:outer membrane-bounded periplasmic space"/>
    <property type="evidence" value="ECO:0007669"/>
    <property type="project" value="TreeGrafter"/>
</dbReference>
<dbReference type="SUPFAM" id="SSF53955">
    <property type="entry name" value="Lysozyme-like"/>
    <property type="match status" value="1"/>
</dbReference>
<dbReference type="SUPFAM" id="SSF56601">
    <property type="entry name" value="beta-lactamase/transpeptidase-like"/>
    <property type="match status" value="1"/>
</dbReference>
<comment type="pathway">
    <text evidence="1">Cell wall biogenesis; peptidoglycan biosynthesis.</text>
</comment>
<dbReference type="InterPro" id="IPR023346">
    <property type="entry name" value="Lysozyme-like_dom_sf"/>
</dbReference>
<gene>
    <name evidence="15" type="ORF">RCA23_c12430</name>
</gene>
<evidence type="ECO:0000256" key="9">
    <source>
        <dbReference type="ARBA" id="ARBA00023268"/>
    </source>
</evidence>
<keyword evidence="4" id="KW-0121">Carboxypeptidase</keyword>
<comment type="similarity">
    <text evidence="3">In the N-terminal section; belongs to the glycosyltransferase 51 family.</text>
</comment>
<evidence type="ECO:0000256" key="3">
    <source>
        <dbReference type="ARBA" id="ARBA00007739"/>
    </source>
</evidence>
<dbReference type="GO" id="GO:0008955">
    <property type="term" value="F:peptidoglycan glycosyltransferase activity"/>
    <property type="evidence" value="ECO:0007669"/>
    <property type="project" value="UniProtKB-EC"/>
</dbReference>
<evidence type="ECO:0000256" key="5">
    <source>
        <dbReference type="ARBA" id="ARBA00022670"/>
    </source>
</evidence>